<protein>
    <submittedName>
        <fullName evidence="2">Aminoacyl tRNA synthase complex protein</fullName>
    </submittedName>
</protein>
<sequence length="106" mass="11790">MLLINNSRNALAHIRDGYKLEKGAKADIPDYIAKVWLEIPGVERYVDPAELEKVKAKAEAEAKEKQAALEKENEDLKKQIEELKDAAAKAEAEAKETAKKADKSSK</sequence>
<evidence type="ECO:0000256" key="1">
    <source>
        <dbReference type="SAM" id="Coils"/>
    </source>
</evidence>
<evidence type="ECO:0000313" key="2">
    <source>
        <dbReference type="EMBL" id="DAD89869.1"/>
    </source>
</evidence>
<reference evidence="2" key="1">
    <citation type="journal article" date="2021" name="Proc. Natl. Acad. Sci. U.S.A.">
        <title>A Catalog of Tens of Thousands of Viruses from Human Metagenomes Reveals Hidden Associations with Chronic Diseases.</title>
        <authorList>
            <person name="Tisza M.J."/>
            <person name="Buck C.B."/>
        </authorList>
    </citation>
    <scope>NUCLEOTIDE SEQUENCE</scope>
    <source>
        <strain evidence="2">Ctsip2</strain>
    </source>
</reference>
<organism evidence="2">
    <name type="scientific">Myoviridae sp. ctsip2</name>
    <dbReference type="NCBI Taxonomy" id="2826705"/>
    <lineage>
        <taxon>Viruses</taxon>
        <taxon>Duplodnaviria</taxon>
        <taxon>Heunggongvirae</taxon>
        <taxon>Uroviricota</taxon>
        <taxon>Caudoviricetes</taxon>
    </lineage>
</organism>
<dbReference type="EMBL" id="BK015070">
    <property type="protein sequence ID" value="DAD89869.1"/>
    <property type="molecule type" value="Genomic_DNA"/>
</dbReference>
<accession>A0A8S5N587</accession>
<keyword evidence="1" id="KW-0175">Coiled coil</keyword>
<proteinExistence type="predicted"/>
<feature type="coiled-coil region" evidence="1">
    <location>
        <begin position="51"/>
        <end position="100"/>
    </location>
</feature>
<name>A0A8S5N587_9CAUD</name>